<keyword evidence="6" id="KW-0274">FAD</keyword>
<evidence type="ECO:0000256" key="5">
    <source>
        <dbReference type="ARBA" id="ARBA00022630"/>
    </source>
</evidence>
<dbReference type="InterPro" id="IPR031656">
    <property type="entry name" value="DAO_C"/>
</dbReference>
<feature type="domain" description="FAD dependent oxidoreductase" evidence="12">
    <location>
        <begin position="91"/>
        <end position="469"/>
    </location>
</feature>
<keyword evidence="9" id="KW-0496">Mitochondrion</keyword>
<dbReference type="Pfam" id="PF01266">
    <property type="entry name" value="DAO"/>
    <property type="match status" value="1"/>
</dbReference>
<dbReference type="SUPFAM" id="SSF51905">
    <property type="entry name" value="FAD/NAD(P)-binding domain"/>
    <property type="match status" value="1"/>
</dbReference>
<comment type="cofactor">
    <cofactor evidence="1 11">
        <name>FAD</name>
        <dbReference type="ChEBI" id="CHEBI:57692"/>
    </cofactor>
</comment>
<protein>
    <recommendedName>
        <fullName evidence="11">Glycerol-3-phosphate dehydrogenase</fullName>
        <ecNumber evidence="11">1.1.5.3</ecNumber>
    </recommendedName>
</protein>
<accession>A0A1B2J663</accession>
<dbReference type="GO" id="GO:0004368">
    <property type="term" value="F:glycerol-3-phosphate dehydrogenase (quinone) activity"/>
    <property type="evidence" value="ECO:0007669"/>
    <property type="project" value="UniProtKB-EC"/>
</dbReference>
<proteinExistence type="inferred from homology"/>
<evidence type="ECO:0000256" key="8">
    <source>
        <dbReference type="ARBA" id="ARBA00023002"/>
    </source>
</evidence>
<dbReference type="GO" id="GO:0006072">
    <property type="term" value="P:glycerol-3-phosphate metabolic process"/>
    <property type="evidence" value="ECO:0007669"/>
    <property type="project" value="UniProtKB-UniRule"/>
</dbReference>
<dbReference type="FunFam" id="1.10.8.870:FF:000005">
    <property type="entry name" value="Glycerol-3-phosphate dehydrogenase"/>
    <property type="match status" value="1"/>
</dbReference>
<dbReference type="Gene3D" id="3.50.50.60">
    <property type="entry name" value="FAD/NAD(P)-binding domain"/>
    <property type="match status" value="1"/>
</dbReference>
<dbReference type="AlphaFoldDB" id="A0A1B2J663"/>
<dbReference type="GO" id="GO:0005739">
    <property type="term" value="C:mitochondrion"/>
    <property type="evidence" value="ECO:0007669"/>
    <property type="project" value="UniProtKB-SubCell"/>
</dbReference>
<dbReference type="Pfam" id="PF16901">
    <property type="entry name" value="DAO_C"/>
    <property type="match status" value="1"/>
</dbReference>
<reference evidence="14 15" key="1">
    <citation type="submission" date="2016-02" db="EMBL/GenBank/DDBJ databases">
        <title>Comparative genomic and transcriptomic foundation for Pichia pastoris.</title>
        <authorList>
            <person name="Love K.R."/>
            <person name="Shah K.A."/>
            <person name="Whittaker C.A."/>
            <person name="Wu J."/>
            <person name="Bartlett M.C."/>
            <person name="Ma D."/>
            <person name="Leeson R.L."/>
            <person name="Priest M."/>
            <person name="Young S.K."/>
            <person name="Love J.C."/>
        </authorList>
    </citation>
    <scope>NUCLEOTIDE SEQUENCE [LARGE SCALE GENOMIC DNA]</scope>
    <source>
        <strain evidence="14 15">ATCC 28485</strain>
    </source>
</reference>
<comment type="subcellular location">
    <subcellularLocation>
        <location evidence="2">Mitochondrion</location>
    </subcellularLocation>
</comment>
<evidence type="ECO:0000256" key="4">
    <source>
        <dbReference type="ARBA" id="ARBA00007330"/>
    </source>
</evidence>
<dbReference type="Gene3D" id="3.30.9.10">
    <property type="entry name" value="D-Amino Acid Oxidase, subunit A, domain 2"/>
    <property type="match status" value="1"/>
</dbReference>
<evidence type="ECO:0000256" key="1">
    <source>
        <dbReference type="ARBA" id="ARBA00001974"/>
    </source>
</evidence>
<sequence>MFRQQIRRFSKASFLAGAAVASAYVTYEVAFPKTQLLNENEKYVNKFPSFKTTVENMPSREEMLKKLGPEIKKEDKDRVFSAEDVPEKSFDLVIIGGGASGAGSAVDASLRGLNVLVVEKEDFAAGTSSKSTKMAHGGVRYLEKAIFQLSKAQLDLVIEALAERASMLENAPHLATILPIAIPIYKWWQLPYMYSGCLMYDLFAGRQALRYSYIQSRAATLATQPQLDSEGLKASLVYHDGSFNDARFNTALALTAIKQGATVLNYTEVEQLLKNSENKVKGVRVRDRETGKEYLVKAEAVLNCTGPYSDRLLDMDHDPKGVSPAKALDTPRMVVPSGGVHIVLPEYYCSKDVGLLDASTSDGRVMFFLPWQGRVLAGTTDVALKSVPEHPVASEDEIEEILKELQHYVTFEVKRDDVLSAWCGVRPLVKDPRKAPKNGATQELVRNHLVHTSDTGLVTLSGGKWTTYREMSQDAVDEILKVHPELKDPTKNVNHVEIKPCQTQHHKLVGAEGFDTSLAARLAQAYKVPSDLAAHLASNYGDRAPVILEIYKKDRANRLPVALAAADELAQLPTYEEFEFPFTVAELKYSVHNEYARHPLDFLARRSRLAFLDARAAQKAVSGVIKVMGDELNWDDEKRSQLAKETTQYIEHMGLTANKTSFLEKEV</sequence>
<evidence type="ECO:0000256" key="3">
    <source>
        <dbReference type="ARBA" id="ARBA00005157"/>
    </source>
</evidence>
<comment type="pathway">
    <text evidence="3">Polyol metabolism; glycerol degradation via glycerol kinase pathway; glycerone phosphate from sn-glycerol 3-phosphate (anaerobic route): step 1/1.</text>
</comment>
<dbReference type="Proteomes" id="UP000094565">
    <property type="component" value="Chromosome 1"/>
</dbReference>
<gene>
    <name evidence="14" type="primary">GUT2</name>
    <name evidence="14" type="ORF">ATY40_BA7500616</name>
</gene>
<organism evidence="14 15">
    <name type="scientific">Komagataella pastoris</name>
    <name type="common">Yeast</name>
    <name type="synonym">Pichia pastoris</name>
    <dbReference type="NCBI Taxonomy" id="4922"/>
    <lineage>
        <taxon>Eukaryota</taxon>
        <taxon>Fungi</taxon>
        <taxon>Dikarya</taxon>
        <taxon>Ascomycota</taxon>
        <taxon>Saccharomycotina</taxon>
        <taxon>Pichiomycetes</taxon>
        <taxon>Pichiales</taxon>
        <taxon>Pichiaceae</taxon>
        <taxon>Komagataella</taxon>
    </lineage>
</organism>
<dbReference type="EMBL" id="CP014584">
    <property type="protein sequence ID" value="ANZ73466.1"/>
    <property type="molecule type" value="Genomic_DNA"/>
</dbReference>
<feature type="domain" description="Alpha-glycerophosphate oxidase C-terminal" evidence="13">
    <location>
        <begin position="501"/>
        <end position="639"/>
    </location>
</feature>
<comment type="catalytic activity">
    <reaction evidence="10 11">
        <text>a quinone + sn-glycerol 3-phosphate = dihydroxyacetone phosphate + a quinol</text>
        <dbReference type="Rhea" id="RHEA:18977"/>
        <dbReference type="ChEBI" id="CHEBI:24646"/>
        <dbReference type="ChEBI" id="CHEBI:57597"/>
        <dbReference type="ChEBI" id="CHEBI:57642"/>
        <dbReference type="ChEBI" id="CHEBI:132124"/>
        <dbReference type="EC" id="1.1.5.3"/>
    </reaction>
</comment>
<comment type="similarity">
    <text evidence="4 11">Belongs to the FAD-dependent glycerol-3-phosphate dehydrogenase family.</text>
</comment>
<evidence type="ECO:0000313" key="15">
    <source>
        <dbReference type="Proteomes" id="UP000094565"/>
    </source>
</evidence>
<evidence type="ECO:0000256" key="6">
    <source>
        <dbReference type="ARBA" id="ARBA00022827"/>
    </source>
</evidence>
<dbReference type="InterPro" id="IPR038299">
    <property type="entry name" value="DAO_C_sf"/>
</dbReference>
<evidence type="ECO:0000313" key="14">
    <source>
        <dbReference type="EMBL" id="ANZ73466.1"/>
    </source>
</evidence>
<evidence type="ECO:0000259" key="13">
    <source>
        <dbReference type="Pfam" id="PF16901"/>
    </source>
</evidence>
<keyword evidence="5 11" id="KW-0285">Flavoprotein</keyword>
<dbReference type="PRINTS" id="PR01001">
    <property type="entry name" value="FADG3PDH"/>
</dbReference>
<dbReference type="PROSITE" id="PS00977">
    <property type="entry name" value="FAD_G3PDH_1"/>
    <property type="match status" value="1"/>
</dbReference>
<evidence type="ECO:0000259" key="12">
    <source>
        <dbReference type="Pfam" id="PF01266"/>
    </source>
</evidence>
<name>A0A1B2J663_PICPA</name>
<dbReference type="InterPro" id="IPR036188">
    <property type="entry name" value="FAD/NAD-bd_sf"/>
</dbReference>
<dbReference type="SUPFAM" id="SSF54373">
    <property type="entry name" value="FAD-linked reductases, C-terminal domain"/>
    <property type="match status" value="1"/>
</dbReference>
<dbReference type="EC" id="1.1.5.3" evidence="11"/>
<evidence type="ECO:0000256" key="7">
    <source>
        <dbReference type="ARBA" id="ARBA00022946"/>
    </source>
</evidence>
<evidence type="ECO:0000256" key="11">
    <source>
        <dbReference type="RuleBase" id="RU361217"/>
    </source>
</evidence>
<dbReference type="InterPro" id="IPR000447">
    <property type="entry name" value="G3P_DH_FAD-dep"/>
</dbReference>
<evidence type="ECO:0000256" key="10">
    <source>
        <dbReference type="ARBA" id="ARBA00049055"/>
    </source>
</evidence>
<dbReference type="PANTHER" id="PTHR11985">
    <property type="entry name" value="GLYCEROL-3-PHOSPHATE DEHYDROGENASE"/>
    <property type="match status" value="1"/>
</dbReference>
<keyword evidence="8 11" id="KW-0560">Oxidoreductase</keyword>
<keyword evidence="7" id="KW-0809">Transit peptide</keyword>
<dbReference type="FunFam" id="3.30.9.10:FF:000037">
    <property type="entry name" value="Glycerol-3-phosphate dehydrogenase"/>
    <property type="match status" value="1"/>
</dbReference>
<dbReference type="OrthoDB" id="264015at2759"/>
<evidence type="ECO:0000256" key="9">
    <source>
        <dbReference type="ARBA" id="ARBA00023128"/>
    </source>
</evidence>
<dbReference type="Gene3D" id="1.10.8.870">
    <property type="entry name" value="Alpha-glycerophosphate oxidase, cap domain"/>
    <property type="match status" value="1"/>
</dbReference>
<evidence type="ECO:0000256" key="2">
    <source>
        <dbReference type="ARBA" id="ARBA00004173"/>
    </source>
</evidence>
<dbReference type="PANTHER" id="PTHR11985:SF15">
    <property type="entry name" value="GLYCEROL-3-PHOSPHATE DEHYDROGENASE, MITOCHONDRIAL"/>
    <property type="match status" value="1"/>
</dbReference>
<keyword evidence="15" id="KW-1185">Reference proteome</keyword>
<dbReference type="InterPro" id="IPR006076">
    <property type="entry name" value="FAD-dep_OxRdtase"/>
</dbReference>